<feature type="compositionally biased region" description="Polar residues" evidence="1">
    <location>
        <begin position="19"/>
        <end position="37"/>
    </location>
</feature>
<protein>
    <submittedName>
        <fullName evidence="2">Uncharacterized protein</fullName>
    </submittedName>
</protein>
<dbReference type="Proteomes" id="UP001222027">
    <property type="component" value="Unassembled WGS sequence"/>
</dbReference>
<sequence length="67" mass="7328">MEEGKPEAGEVKCRGHSGGSKTQTSAAEVRHPSSSSPAGREVIVLEYLADKVLEDMLLEWVEKEDDK</sequence>
<dbReference type="AlphaFoldDB" id="A0AAV8PPH6"/>
<name>A0AAV8PPH6_ENSVE</name>
<evidence type="ECO:0000313" key="3">
    <source>
        <dbReference type="Proteomes" id="UP001222027"/>
    </source>
</evidence>
<dbReference type="EMBL" id="JAQQAF010000009">
    <property type="protein sequence ID" value="KAJ8460322.1"/>
    <property type="molecule type" value="Genomic_DNA"/>
</dbReference>
<gene>
    <name evidence="2" type="ORF">OPV22_033248</name>
</gene>
<keyword evidence="3" id="KW-1185">Reference proteome</keyword>
<feature type="compositionally biased region" description="Basic and acidic residues" evidence="1">
    <location>
        <begin position="1"/>
        <end position="13"/>
    </location>
</feature>
<evidence type="ECO:0000313" key="2">
    <source>
        <dbReference type="EMBL" id="KAJ8460322.1"/>
    </source>
</evidence>
<comment type="caution">
    <text evidence="2">The sequence shown here is derived from an EMBL/GenBank/DDBJ whole genome shotgun (WGS) entry which is preliminary data.</text>
</comment>
<evidence type="ECO:0000256" key="1">
    <source>
        <dbReference type="SAM" id="MobiDB-lite"/>
    </source>
</evidence>
<proteinExistence type="predicted"/>
<organism evidence="2 3">
    <name type="scientific">Ensete ventricosum</name>
    <name type="common">Abyssinian banana</name>
    <name type="synonym">Musa ensete</name>
    <dbReference type="NCBI Taxonomy" id="4639"/>
    <lineage>
        <taxon>Eukaryota</taxon>
        <taxon>Viridiplantae</taxon>
        <taxon>Streptophyta</taxon>
        <taxon>Embryophyta</taxon>
        <taxon>Tracheophyta</taxon>
        <taxon>Spermatophyta</taxon>
        <taxon>Magnoliopsida</taxon>
        <taxon>Liliopsida</taxon>
        <taxon>Zingiberales</taxon>
        <taxon>Musaceae</taxon>
        <taxon>Ensete</taxon>
    </lineage>
</organism>
<reference evidence="2 3" key="1">
    <citation type="submission" date="2022-12" db="EMBL/GenBank/DDBJ databases">
        <title>Chromosome-scale assembly of the Ensete ventricosum genome.</title>
        <authorList>
            <person name="Dussert Y."/>
            <person name="Stocks J."/>
            <person name="Wendawek A."/>
            <person name="Woldeyes F."/>
            <person name="Nichols R.A."/>
            <person name="Borrell J.S."/>
        </authorList>
    </citation>
    <scope>NUCLEOTIDE SEQUENCE [LARGE SCALE GENOMIC DNA]</scope>
    <source>
        <strain evidence="3">cv. Maze</strain>
        <tissue evidence="2">Seeds</tissue>
    </source>
</reference>
<accession>A0AAV8PPH6</accession>
<feature type="region of interest" description="Disordered" evidence="1">
    <location>
        <begin position="1"/>
        <end position="40"/>
    </location>
</feature>